<feature type="compositionally biased region" description="Pro residues" evidence="13">
    <location>
        <begin position="750"/>
        <end position="764"/>
    </location>
</feature>
<feature type="compositionally biased region" description="Basic and acidic residues" evidence="13">
    <location>
        <begin position="241"/>
        <end position="279"/>
    </location>
</feature>
<evidence type="ECO:0000256" key="2">
    <source>
        <dbReference type="ARBA" id="ARBA00006485"/>
    </source>
</evidence>
<feature type="domain" description="Protein kinase" evidence="14">
    <location>
        <begin position="421"/>
        <end position="720"/>
    </location>
</feature>
<comment type="caution">
    <text evidence="15">The sequence shown here is derived from an EMBL/GenBank/DDBJ whole genome shotgun (WGS) entry which is preliminary data.</text>
</comment>
<evidence type="ECO:0000256" key="13">
    <source>
        <dbReference type="SAM" id="MobiDB-lite"/>
    </source>
</evidence>
<evidence type="ECO:0000256" key="5">
    <source>
        <dbReference type="ARBA" id="ARBA00022741"/>
    </source>
</evidence>
<dbReference type="Gene3D" id="1.10.510.10">
    <property type="entry name" value="Transferase(Phosphotransferase) domain 1"/>
    <property type="match status" value="1"/>
</dbReference>
<evidence type="ECO:0000256" key="3">
    <source>
        <dbReference type="ARBA" id="ARBA00022527"/>
    </source>
</evidence>
<dbReference type="GO" id="GO:0005634">
    <property type="term" value="C:nucleus"/>
    <property type="evidence" value="ECO:0007669"/>
    <property type="project" value="UniProtKB-SubCell"/>
</dbReference>
<feature type="compositionally biased region" description="Basic and acidic residues" evidence="13">
    <location>
        <begin position="192"/>
        <end position="219"/>
    </location>
</feature>
<dbReference type="PANTHER" id="PTHR24056:SF233">
    <property type="entry name" value="CYCLIN-DEPENDENT KINASE 9"/>
    <property type="match status" value="1"/>
</dbReference>
<evidence type="ECO:0000256" key="10">
    <source>
        <dbReference type="ARBA" id="ARBA00048367"/>
    </source>
</evidence>
<dbReference type="CDD" id="cd07866">
    <property type="entry name" value="STKc_BUR1"/>
    <property type="match status" value="1"/>
</dbReference>
<feature type="compositionally biased region" description="Pro residues" evidence="13">
    <location>
        <begin position="41"/>
        <end position="54"/>
    </location>
</feature>
<protein>
    <recommendedName>
        <fullName evidence="14">Protein kinase domain-containing protein</fullName>
    </recommendedName>
</protein>
<evidence type="ECO:0000256" key="9">
    <source>
        <dbReference type="ARBA" id="ARBA00047811"/>
    </source>
</evidence>
<keyword evidence="6" id="KW-0418">Kinase</keyword>
<dbReference type="InterPro" id="IPR011009">
    <property type="entry name" value="Kinase-like_dom_sf"/>
</dbReference>
<keyword evidence="3" id="KW-0723">Serine/threonine-protein kinase</keyword>
<feature type="compositionally biased region" description="Pro residues" evidence="13">
    <location>
        <begin position="281"/>
        <end position="302"/>
    </location>
</feature>
<dbReference type="GO" id="GO:0005524">
    <property type="term" value="F:ATP binding"/>
    <property type="evidence" value="ECO:0007669"/>
    <property type="project" value="UniProtKB-UniRule"/>
</dbReference>
<evidence type="ECO:0000256" key="6">
    <source>
        <dbReference type="ARBA" id="ARBA00022777"/>
    </source>
</evidence>
<comment type="similarity">
    <text evidence="2">Belongs to the protein kinase superfamily. CMGC Ser/Thr protein kinase family. CDC2/CDKX subfamily.</text>
</comment>
<comment type="catalytic activity">
    <reaction evidence="10">
        <text>L-seryl-[protein] + ATP = O-phospho-L-seryl-[protein] + ADP + H(+)</text>
        <dbReference type="Rhea" id="RHEA:17989"/>
        <dbReference type="Rhea" id="RHEA-COMP:9863"/>
        <dbReference type="Rhea" id="RHEA-COMP:11604"/>
        <dbReference type="ChEBI" id="CHEBI:15378"/>
        <dbReference type="ChEBI" id="CHEBI:29999"/>
        <dbReference type="ChEBI" id="CHEBI:30616"/>
        <dbReference type="ChEBI" id="CHEBI:83421"/>
        <dbReference type="ChEBI" id="CHEBI:456216"/>
        <dbReference type="EC" id="2.7.11.22"/>
    </reaction>
</comment>
<feature type="compositionally biased region" description="Pro residues" evidence="13">
    <location>
        <begin position="309"/>
        <end position="324"/>
    </location>
</feature>
<keyword evidence="4" id="KW-0808">Transferase</keyword>
<dbReference type="InterPro" id="IPR008271">
    <property type="entry name" value="Ser/Thr_kinase_AS"/>
</dbReference>
<dbReference type="EMBL" id="JAACJP010000007">
    <property type="protein sequence ID" value="KAF5383263.1"/>
    <property type="molecule type" value="Genomic_DNA"/>
</dbReference>
<dbReference type="FunFam" id="3.30.200.20:FF:000124">
    <property type="entry name" value="Cyclin-dependent kinase 4"/>
    <property type="match status" value="1"/>
</dbReference>
<feature type="region of interest" description="Disordered" evidence="13">
    <location>
        <begin position="375"/>
        <end position="398"/>
    </location>
</feature>
<dbReference type="PROSITE" id="PS50011">
    <property type="entry name" value="PROTEIN_KINASE_DOM"/>
    <property type="match status" value="1"/>
</dbReference>
<feature type="compositionally biased region" description="Pro residues" evidence="13">
    <location>
        <begin position="150"/>
        <end position="159"/>
    </location>
</feature>
<evidence type="ECO:0000313" key="16">
    <source>
        <dbReference type="Proteomes" id="UP000565441"/>
    </source>
</evidence>
<evidence type="ECO:0000256" key="7">
    <source>
        <dbReference type="ARBA" id="ARBA00022840"/>
    </source>
</evidence>
<feature type="region of interest" description="Disordered" evidence="13">
    <location>
        <begin position="1"/>
        <end position="329"/>
    </location>
</feature>
<name>A0A8H5HH12_9AGAR</name>
<reference evidence="15 16" key="1">
    <citation type="journal article" date="2020" name="ISME J.">
        <title>Uncovering the hidden diversity of litter-decomposition mechanisms in mushroom-forming fungi.</title>
        <authorList>
            <person name="Floudas D."/>
            <person name="Bentzer J."/>
            <person name="Ahren D."/>
            <person name="Johansson T."/>
            <person name="Persson P."/>
            <person name="Tunlid A."/>
        </authorList>
    </citation>
    <scope>NUCLEOTIDE SEQUENCE [LARGE SCALE GENOMIC DNA]</scope>
    <source>
        <strain evidence="15 16">CBS 661.87</strain>
    </source>
</reference>
<feature type="binding site" evidence="12">
    <location>
        <position position="450"/>
    </location>
    <ligand>
        <name>ATP</name>
        <dbReference type="ChEBI" id="CHEBI:30616"/>
    </ligand>
</feature>
<evidence type="ECO:0000259" key="14">
    <source>
        <dbReference type="PROSITE" id="PS50011"/>
    </source>
</evidence>
<organism evidence="15 16">
    <name type="scientific">Tricholomella constricta</name>
    <dbReference type="NCBI Taxonomy" id="117010"/>
    <lineage>
        <taxon>Eukaryota</taxon>
        <taxon>Fungi</taxon>
        <taxon>Dikarya</taxon>
        <taxon>Basidiomycota</taxon>
        <taxon>Agaricomycotina</taxon>
        <taxon>Agaricomycetes</taxon>
        <taxon>Agaricomycetidae</taxon>
        <taxon>Agaricales</taxon>
        <taxon>Tricholomatineae</taxon>
        <taxon>Lyophyllaceae</taxon>
        <taxon>Tricholomella</taxon>
    </lineage>
</organism>
<dbReference type="FunFam" id="1.10.510.10:FF:000415">
    <property type="entry name" value="CMGC/CDK/CRK7 protein kinase, variant"/>
    <property type="match status" value="1"/>
</dbReference>
<dbReference type="InterPro" id="IPR000719">
    <property type="entry name" value="Prot_kinase_dom"/>
</dbReference>
<gene>
    <name evidence="15" type="ORF">D9615_005069</name>
</gene>
<evidence type="ECO:0000256" key="12">
    <source>
        <dbReference type="PROSITE-ProRule" id="PRU10141"/>
    </source>
</evidence>
<dbReference type="PROSITE" id="PS00108">
    <property type="entry name" value="PROTEIN_KINASE_ST"/>
    <property type="match status" value="1"/>
</dbReference>
<comment type="subcellular location">
    <subcellularLocation>
        <location evidence="1">Nucleus</location>
    </subcellularLocation>
</comment>
<feature type="compositionally biased region" description="Basic residues" evidence="13">
    <location>
        <begin position="1"/>
        <end position="11"/>
    </location>
</feature>
<dbReference type="Gene3D" id="3.30.200.20">
    <property type="entry name" value="Phosphorylase Kinase, domain 1"/>
    <property type="match status" value="1"/>
</dbReference>
<dbReference type="SUPFAM" id="SSF56112">
    <property type="entry name" value="Protein kinase-like (PK-like)"/>
    <property type="match status" value="1"/>
</dbReference>
<evidence type="ECO:0000256" key="8">
    <source>
        <dbReference type="ARBA" id="ARBA00023242"/>
    </source>
</evidence>
<dbReference type="SMART" id="SM00220">
    <property type="entry name" value="S_TKc"/>
    <property type="match status" value="1"/>
</dbReference>
<evidence type="ECO:0000313" key="15">
    <source>
        <dbReference type="EMBL" id="KAF5383263.1"/>
    </source>
</evidence>
<dbReference type="OrthoDB" id="28397at2759"/>
<dbReference type="InterPro" id="IPR017441">
    <property type="entry name" value="Protein_kinase_ATP_BS"/>
</dbReference>
<sequence>MSPSTTKRHASRSPVGERAPKRHATSSPEEGELDDASPIRPTLPPLPSSLPPKPVITAQKPKVAFPFKKKADLSRSGSTSSVTEVKDGPVVYERSAEDEQRFAARQVDSRRKPVHSGHSDHRHPSLERRDNASSRHYAPRRDYHRDRPRSPSPRSPPSRSPGSPSSLHRLEKHRLPLLRSPTANFSPLRGGYGRDGDRDSEGAWNRDRDRRYDEDRYYSREPASTSKSDRYYRPGPYAANDYHERDYTRRDDERRGNFRRDDRGYDRDRGDRRRYDDYRPVSPPPVARSPPPLPPALPPLPGPSNSAGTPPPPACSPPPPPPPDLRLKKDATLPQRHKMVSIPLKRPAAPKDIHSPTPMALPPARNVLLMNGADKKREGKKESEMARLRPVRKREPVRRSKKEEMELYGRAFEGCGIQSDYEVTTKLGEGTFGEVHKAIHKDTGRVVALKRILMHNEKEGMPVTALREIKILKALRHSCVIEILDMFIVRSSAKDPLSVYMVFPYMDHDLAGLLENDRVKLQPSHIKLYMKQLLEGTEYMHRNNILHRDMKAANLLISNTGSLRIADFGLARAFDNNVTRTTIDGRVKERKYTNCVVTRWYRPPELLLGARQYGGEVDIWGIGCVLGEMFSRRPILPGNSDLDQLEKIWHLCGTPNQHTWPNFDALPGCEGVKRFQLHSRRIKQTYESVGYETCDLLDKLLTCNPRERITAAQALDHDYFWTDPLPADPKSLPSYEASHEFDKRGQRNLQPPPNPNPHPHPLPPYNQHNPAHNNRPPDFHSHGPGIHRNHPRNMQYPPNPHPLRHPHGPQGHAPGGSSFQPDLYLRNPNHRGQHQPRFNSGGGGRGLPPQHHINNNNNNHNHRSRGPPGRDDSWGGGGGGPRQPLPSHPSHLPQRPSAPQGLQPVEYSGMPRRGDAELPPPGGGEDKLNYD</sequence>
<feature type="region of interest" description="Disordered" evidence="13">
    <location>
        <begin position="731"/>
        <end position="931"/>
    </location>
</feature>
<dbReference type="GO" id="GO:0004693">
    <property type="term" value="F:cyclin-dependent protein serine/threonine kinase activity"/>
    <property type="evidence" value="ECO:0007669"/>
    <property type="project" value="UniProtKB-EC"/>
</dbReference>
<dbReference type="PROSITE" id="PS00107">
    <property type="entry name" value="PROTEIN_KINASE_ATP"/>
    <property type="match status" value="1"/>
</dbReference>
<keyword evidence="8" id="KW-0539">Nucleus</keyword>
<evidence type="ECO:0000256" key="4">
    <source>
        <dbReference type="ARBA" id="ARBA00022679"/>
    </source>
</evidence>
<keyword evidence="5 12" id="KW-0547">Nucleotide-binding</keyword>
<evidence type="ECO:0000256" key="1">
    <source>
        <dbReference type="ARBA" id="ARBA00004123"/>
    </source>
</evidence>
<accession>A0A8H5HH12</accession>
<proteinExistence type="inferred from homology"/>
<evidence type="ECO:0000256" key="11">
    <source>
        <dbReference type="ARBA" id="ARBA00049280"/>
    </source>
</evidence>
<comment type="catalytic activity">
    <reaction evidence="9">
        <text>L-threonyl-[protein] + ATP = O-phospho-L-threonyl-[protein] + ADP + H(+)</text>
        <dbReference type="Rhea" id="RHEA:46608"/>
        <dbReference type="Rhea" id="RHEA-COMP:11060"/>
        <dbReference type="Rhea" id="RHEA-COMP:11605"/>
        <dbReference type="ChEBI" id="CHEBI:15378"/>
        <dbReference type="ChEBI" id="CHEBI:30013"/>
        <dbReference type="ChEBI" id="CHEBI:30616"/>
        <dbReference type="ChEBI" id="CHEBI:61977"/>
        <dbReference type="ChEBI" id="CHEBI:456216"/>
        <dbReference type="EC" id="2.7.11.22"/>
    </reaction>
</comment>
<dbReference type="Pfam" id="PF00069">
    <property type="entry name" value="Pkinase"/>
    <property type="match status" value="1"/>
</dbReference>
<keyword evidence="16" id="KW-1185">Reference proteome</keyword>
<dbReference type="PANTHER" id="PTHR24056">
    <property type="entry name" value="CELL DIVISION PROTEIN KINASE"/>
    <property type="match status" value="1"/>
</dbReference>
<comment type="catalytic activity">
    <reaction evidence="11">
        <text>[DNA-directed RNA polymerase] + ATP = phospho-[DNA-directed RNA polymerase] + ADP + H(+)</text>
        <dbReference type="Rhea" id="RHEA:10216"/>
        <dbReference type="Rhea" id="RHEA-COMP:11321"/>
        <dbReference type="Rhea" id="RHEA-COMP:11322"/>
        <dbReference type="ChEBI" id="CHEBI:15378"/>
        <dbReference type="ChEBI" id="CHEBI:30616"/>
        <dbReference type="ChEBI" id="CHEBI:43176"/>
        <dbReference type="ChEBI" id="CHEBI:68546"/>
        <dbReference type="ChEBI" id="CHEBI:456216"/>
        <dbReference type="EC" id="2.7.11.23"/>
    </reaction>
</comment>
<dbReference type="GO" id="GO:0008353">
    <property type="term" value="F:RNA polymerase II CTD heptapeptide repeat kinase activity"/>
    <property type="evidence" value="ECO:0007669"/>
    <property type="project" value="UniProtKB-EC"/>
</dbReference>
<dbReference type="AlphaFoldDB" id="A0A8H5HH12"/>
<keyword evidence="7 12" id="KW-0067">ATP-binding</keyword>
<dbReference type="InterPro" id="IPR050108">
    <property type="entry name" value="CDK"/>
</dbReference>
<feature type="compositionally biased region" description="Basic and acidic residues" evidence="13">
    <location>
        <begin position="94"/>
        <end position="149"/>
    </location>
</feature>
<dbReference type="Proteomes" id="UP000565441">
    <property type="component" value="Unassembled WGS sequence"/>
</dbReference>